<dbReference type="EMBL" id="FN649752">
    <property type="protein sequence ID" value="CBJ28388.1"/>
    <property type="molecule type" value="Genomic_DNA"/>
</dbReference>
<reference evidence="1 2" key="1">
    <citation type="journal article" date="2010" name="Nature">
        <title>The Ectocarpus genome and the independent evolution of multicellularity in brown algae.</title>
        <authorList>
            <person name="Cock J.M."/>
            <person name="Sterck L."/>
            <person name="Rouze P."/>
            <person name="Scornet D."/>
            <person name="Allen A.E."/>
            <person name="Amoutzias G."/>
            <person name="Anthouard V."/>
            <person name="Artiguenave F."/>
            <person name="Aury J.M."/>
            <person name="Badger J.H."/>
            <person name="Beszteri B."/>
            <person name="Billiau K."/>
            <person name="Bonnet E."/>
            <person name="Bothwell J.H."/>
            <person name="Bowler C."/>
            <person name="Boyen C."/>
            <person name="Brownlee C."/>
            <person name="Carrano C.J."/>
            <person name="Charrier B."/>
            <person name="Cho G.Y."/>
            <person name="Coelho S.M."/>
            <person name="Collen J."/>
            <person name="Corre E."/>
            <person name="Da Silva C."/>
            <person name="Delage L."/>
            <person name="Delaroque N."/>
            <person name="Dittami S.M."/>
            <person name="Doulbeau S."/>
            <person name="Elias M."/>
            <person name="Farnham G."/>
            <person name="Gachon C.M."/>
            <person name="Gschloessl B."/>
            <person name="Heesch S."/>
            <person name="Jabbari K."/>
            <person name="Jubin C."/>
            <person name="Kawai H."/>
            <person name="Kimura K."/>
            <person name="Kloareg B."/>
            <person name="Kupper F.C."/>
            <person name="Lang D."/>
            <person name="Le Bail A."/>
            <person name="Leblanc C."/>
            <person name="Lerouge P."/>
            <person name="Lohr M."/>
            <person name="Lopez P.J."/>
            <person name="Martens C."/>
            <person name="Maumus F."/>
            <person name="Michel G."/>
            <person name="Miranda-Saavedra D."/>
            <person name="Morales J."/>
            <person name="Moreau H."/>
            <person name="Motomura T."/>
            <person name="Nagasato C."/>
            <person name="Napoli C.A."/>
            <person name="Nelson D.R."/>
            <person name="Nyvall-Collen P."/>
            <person name="Peters A.F."/>
            <person name="Pommier C."/>
            <person name="Potin P."/>
            <person name="Poulain J."/>
            <person name="Quesneville H."/>
            <person name="Read B."/>
            <person name="Rensing S.A."/>
            <person name="Ritter A."/>
            <person name="Rousvoal S."/>
            <person name="Samanta M."/>
            <person name="Samson G."/>
            <person name="Schroeder D.C."/>
            <person name="Segurens B."/>
            <person name="Strittmatter M."/>
            <person name="Tonon T."/>
            <person name="Tregear J.W."/>
            <person name="Valentin K."/>
            <person name="von Dassow P."/>
            <person name="Yamagishi T."/>
            <person name="Van de Peer Y."/>
            <person name="Wincker P."/>
        </authorList>
    </citation>
    <scope>NUCLEOTIDE SEQUENCE [LARGE SCALE GENOMIC DNA]</scope>
    <source>
        <strain evidence="2">Ec32 / CCAP1310/4</strain>
    </source>
</reference>
<evidence type="ECO:0000313" key="2">
    <source>
        <dbReference type="Proteomes" id="UP000002630"/>
    </source>
</evidence>
<gene>
    <name evidence="1" type="ORF">Esi_0104_0044</name>
</gene>
<evidence type="ECO:0008006" key="3">
    <source>
        <dbReference type="Google" id="ProtNLM"/>
    </source>
</evidence>
<keyword evidence="2" id="KW-1185">Reference proteome</keyword>
<accession>D7FH10</accession>
<organism evidence="1 2">
    <name type="scientific">Ectocarpus siliculosus</name>
    <name type="common">Brown alga</name>
    <name type="synonym">Conferva siliculosa</name>
    <dbReference type="NCBI Taxonomy" id="2880"/>
    <lineage>
        <taxon>Eukaryota</taxon>
        <taxon>Sar</taxon>
        <taxon>Stramenopiles</taxon>
        <taxon>Ochrophyta</taxon>
        <taxon>PX clade</taxon>
        <taxon>Phaeophyceae</taxon>
        <taxon>Ectocarpales</taxon>
        <taxon>Ectocarpaceae</taxon>
        <taxon>Ectocarpus</taxon>
    </lineage>
</organism>
<sequence length="273" mass="31536">MASLRLARAGAINQGVFVSGSLSNDGHARVDAFVDRWHCRRSAERSGLILAAVLEHLAWSVRTRLLAGYLDRWRSNRAPLPRTLLRPKTFLLVDTRRRDNLHKALTAWGLLTRQLYAERALARRKGARVARQLGRREAKLRAAGFSRWIDATLERRDEERRRVGCFERWKIFVLLCQHNSSWGVERAMRVLHRAWLQHLAFHRLLAWRAERVAARALRDAFSATLLRGAWVAWRFTVALDNRDRMARQAWYVLSSGKLGGRATQENCRFGALP</sequence>
<dbReference type="OrthoDB" id="10320176at2759"/>
<name>D7FH10_ECTSI</name>
<dbReference type="EMBL" id="FN647726">
    <property type="protein sequence ID" value="CBJ28388.1"/>
    <property type="molecule type" value="Genomic_DNA"/>
</dbReference>
<evidence type="ECO:0000313" key="1">
    <source>
        <dbReference type="EMBL" id="CBJ28388.1"/>
    </source>
</evidence>
<proteinExistence type="predicted"/>
<dbReference type="Proteomes" id="UP000002630">
    <property type="component" value="Linkage Group LG27"/>
</dbReference>
<dbReference type="AlphaFoldDB" id="D7FH10"/>
<dbReference type="InParanoid" id="D7FH10"/>
<protein>
    <recommendedName>
        <fullName evidence="3">Sfi1 spindle body domain-containing protein</fullName>
    </recommendedName>
</protein>